<feature type="transmembrane region" description="Helical" evidence="8">
    <location>
        <begin position="140"/>
        <end position="160"/>
    </location>
</feature>
<evidence type="ECO:0000313" key="10">
    <source>
        <dbReference type="EMBL" id="MDR4125971.1"/>
    </source>
</evidence>
<dbReference type="Gene3D" id="1.10.3720.10">
    <property type="entry name" value="MetI-like"/>
    <property type="match status" value="1"/>
</dbReference>
<evidence type="ECO:0000256" key="6">
    <source>
        <dbReference type="ARBA" id="ARBA00022989"/>
    </source>
</evidence>
<dbReference type="InterPro" id="IPR000515">
    <property type="entry name" value="MetI-like"/>
</dbReference>
<keyword evidence="11" id="KW-1185">Reference proteome</keyword>
<feature type="transmembrane region" description="Helical" evidence="8">
    <location>
        <begin position="239"/>
        <end position="257"/>
    </location>
</feature>
<evidence type="ECO:0000256" key="7">
    <source>
        <dbReference type="ARBA" id="ARBA00023136"/>
    </source>
</evidence>
<evidence type="ECO:0000259" key="9">
    <source>
        <dbReference type="PROSITE" id="PS50928"/>
    </source>
</evidence>
<evidence type="ECO:0000256" key="5">
    <source>
        <dbReference type="ARBA" id="ARBA00022692"/>
    </source>
</evidence>
<feature type="transmembrane region" description="Helical" evidence="8">
    <location>
        <begin position="95"/>
        <end position="120"/>
    </location>
</feature>
<evidence type="ECO:0000256" key="4">
    <source>
        <dbReference type="ARBA" id="ARBA00022475"/>
    </source>
</evidence>
<dbReference type="Proteomes" id="UP001232156">
    <property type="component" value="Unassembled WGS sequence"/>
</dbReference>
<keyword evidence="4" id="KW-1003">Cell membrane</keyword>
<dbReference type="PANTHER" id="PTHR43848">
    <property type="entry name" value="PUTRESCINE TRANSPORT SYSTEM PERMEASE PROTEIN POTI"/>
    <property type="match status" value="1"/>
</dbReference>
<feature type="transmembrane region" description="Helical" evidence="8">
    <location>
        <begin position="66"/>
        <end position="88"/>
    </location>
</feature>
<comment type="similarity">
    <text evidence="2">Belongs to the binding-protein-dependent transport system permease family. CysTW subfamily.</text>
</comment>
<evidence type="ECO:0000313" key="11">
    <source>
        <dbReference type="Proteomes" id="UP001232156"/>
    </source>
</evidence>
<evidence type="ECO:0000256" key="2">
    <source>
        <dbReference type="ARBA" id="ARBA00007069"/>
    </source>
</evidence>
<feature type="transmembrane region" description="Helical" evidence="8">
    <location>
        <begin position="12"/>
        <end position="32"/>
    </location>
</feature>
<keyword evidence="7 8" id="KW-0472">Membrane</keyword>
<sequence length="268" mass="29317">MTRPNPRLRALFLGAGYAFLYVPILVLMVLSFNDSAMMTTWTGFSLRWYHELFADRALLEAARLSLIIAAFTATAAVVIGTWAGYVLARMGRFRGFALFVGLVSAPLVIPEVVLGISLLLMFVELSDLLGWEGSNGAFTIWVGHVILSMAYVSVIIQSRVRDLDRSLEEAALDLGASPVKVFFQIVLPLIAPALVSAWLLAFTLSLDDVVIASFLTGPGHTTLPLEVFSRVRLGLKPEINALATLFMLLVAVFVLIANRVQNRRGYSA</sequence>
<evidence type="ECO:0000256" key="3">
    <source>
        <dbReference type="ARBA" id="ARBA00022448"/>
    </source>
</evidence>
<keyword evidence="5 8" id="KW-0812">Transmembrane</keyword>
<protein>
    <submittedName>
        <fullName evidence="10">ABC transporter permease subunit</fullName>
    </submittedName>
</protein>
<dbReference type="InterPro" id="IPR051789">
    <property type="entry name" value="Bact_Polyamine_Transport"/>
</dbReference>
<organism evidence="10 11">
    <name type="scientific">Yanghanlia caeni</name>
    <dbReference type="NCBI Taxonomy" id="3064283"/>
    <lineage>
        <taxon>Bacteria</taxon>
        <taxon>Pseudomonadati</taxon>
        <taxon>Pseudomonadota</taxon>
        <taxon>Betaproteobacteria</taxon>
        <taxon>Burkholderiales</taxon>
        <taxon>Alcaligenaceae</taxon>
        <taxon>Yanghanlia</taxon>
    </lineage>
</organism>
<name>A0ABU1D6B0_9BURK</name>
<evidence type="ECO:0000256" key="8">
    <source>
        <dbReference type="RuleBase" id="RU363032"/>
    </source>
</evidence>
<dbReference type="CDD" id="cd06261">
    <property type="entry name" value="TM_PBP2"/>
    <property type="match status" value="1"/>
</dbReference>
<gene>
    <name evidence="10" type="ORF">Q8947_08235</name>
</gene>
<dbReference type="InterPro" id="IPR035906">
    <property type="entry name" value="MetI-like_sf"/>
</dbReference>
<feature type="transmembrane region" description="Helical" evidence="8">
    <location>
        <begin position="181"/>
        <end position="201"/>
    </location>
</feature>
<dbReference type="PANTHER" id="PTHR43848:SF2">
    <property type="entry name" value="PUTRESCINE TRANSPORT SYSTEM PERMEASE PROTEIN POTI"/>
    <property type="match status" value="1"/>
</dbReference>
<feature type="domain" description="ABC transmembrane type-1" evidence="9">
    <location>
        <begin position="62"/>
        <end position="257"/>
    </location>
</feature>
<accession>A0ABU1D6B0</accession>
<dbReference type="EMBL" id="JAUZQE010000015">
    <property type="protein sequence ID" value="MDR4125971.1"/>
    <property type="molecule type" value="Genomic_DNA"/>
</dbReference>
<reference evidence="10 11" key="1">
    <citation type="submission" date="2023-08" db="EMBL/GenBank/DDBJ databases">
        <title>Alcaligenaceae gen. nov., a novel taxon isolated from the sludge of Yixing Pesticide Factory.</title>
        <authorList>
            <person name="Ruan L."/>
        </authorList>
    </citation>
    <scope>NUCLEOTIDE SEQUENCE [LARGE SCALE GENOMIC DNA]</scope>
    <source>
        <strain evidence="10 11">LG-2</strain>
    </source>
</reference>
<comment type="caution">
    <text evidence="10">The sequence shown here is derived from an EMBL/GenBank/DDBJ whole genome shotgun (WGS) entry which is preliminary data.</text>
</comment>
<dbReference type="RefSeq" id="WP_165278167.1">
    <property type="nucleotide sequence ID" value="NZ_JAUZQE010000015.1"/>
</dbReference>
<keyword evidence="3 8" id="KW-0813">Transport</keyword>
<dbReference type="SUPFAM" id="SSF161098">
    <property type="entry name" value="MetI-like"/>
    <property type="match status" value="1"/>
</dbReference>
<comment type="subcellular location">
    <subcellularLocation>
        <location evidence="1 8">Cell membrane</location>
        <topology evidence="1 8">Multi-pass membrane protein</topology>
    </subcellularLocation>
</comment>
<proteinExistence type="inferred from homology"/>
<dbReference type="Pfam" id="PF00528">
    <property type="entry name" value="BPD_transp_1"/>
    <property type="match status" value="1"/>
</dbReference>
<evidence type="ECO:0000256" key="1">
    <source>
        <dbReference type="ARBA" id="ARBA00004651"/>
    </source>
</evidence>
<dbReference type="PROSITE" id="PS50928">
    <property type="entry name" value="ABC_TM1"/>
    <property type="match status" value="1"/>
</dbReference>
<keyword evidence="6 8" id="KW-1133">Transmembrane helix</keyword>